<dbReference type="InterPro" id="IPR014752">
    <property type="entry name" value="Arrestin-like_C"/>
</dbReference>
<evidence type="ECO:0000259" key="2">
    <source>
        <dbReference type="Pfam" id="PF02752"/>
    </source>
</evidence>
<keyword evidence="4" id="KW-1185">Reference proteome</keyword>
<name>A0A1A9WSK2_9MUSC</name>
<protein>
    <submittedName>
        <fullName evidence="3">Arrestin_C domain-containing protein</fullName>
    </submittedName>
</protein>
<dbReference type="STRING" id="37001.A0A1A9WSK2"/>
<reference evidence="4" key="1">
    <citation type="submission" date="2014-03" db="EMBL/GenBank/DDBJ databases">
        <authorList>
            <person name="Aksoy S."/>
            <person name="Warren W."/>
            <person name="Wilson R.K."/>
        </authorList>
    </citation>
    <scope>NUCLEOTIDE SEQUENCE [LARGE SCALE GENOMIC DNA]</scope>
    <source>
        <strain evidence="4">IAEA</strain>
    </source>
</reference>
<dbReference type="SUPFAM" id="SSF81296">
    <property type="entry name" value="E set domains"/>
    <property type="match status" value="1"/>
</dbReference>
<evidence type="ECO:0000256" key="1">
    <source>
        <dbReference type="SAM" id="MobiDB-lite"/>
    </source>
</evidence>
<organism evidence="3 4">
    <name type="scientific">Glossina brevipalpis</name>
    <dbReference type="NCBI Taxonomy" id="37001"/>
    <lineage>
        <taxon>Eukaryota</taxon>
        <taxon>Metazoa</taxon>
        <taxon>Ecdysozoa</taxon>
        <taxon>Arthropoda</taxon>
        <taxon>Hexapoda</taxon>
        <taxon>Insecta</taxon>
        <taxon>Pterygota</taxon>
        <taxon>Neoptera</taxon>
        <taxon>Endopterygota</taxon>
        <taxon>Diptera</taxon>
        <taxon>Brachycera</taxon>
        <taxon>Muscomorpha</taxon>
        <taxon>Hippoboscoidea</taxon>
        <taxon>Glossinidae</taxon>
        <taxon>Glossina</taxon>
    </lineage>
</organism>
<dbReference type="EnsemblMetazoa" id="GBRI030461-RA">
    <property type="protein sequence ID" value="GBRI030461-PA"/>
    <property type="gene ID" value="GBRI030461"/>
</dbReference>
<proteinExistence type="predicted"/>
<sequence length="237" mass="26394">MEFRLHPIPLEKQITKTISLFGTRPITTLTLLPVEFAVRGEPMRVCVTVINNSKTNVEKLRFCILQYINYHSFLPVRRQKIEVVTVATKEAGVVQKKSERSFAHELIIPLTTQPADHELSEAINISYDLGVEAVLRGRDHHIYIISGNADYTPSFGNGAGNPFEPHLDDIGSSMHSSQRGESSELSSMNSTTTVSLTASPYTSDSSSMYGNTSTRASLRNSNVPVHDSPRHRLITRR</sequence>
<dbReference type="AlphaFoldDB" id="A0A1A9WSK2"/>
<dbReference type="InterPro" id="IPR011022">
    <property type="entry name" value="Arrestin_C-like"/>
</dbReference>
<reference evidence="3" key="2">
    <citation type="submission" date="2020-05" db="UniProtKB">
        <authorList>
            <consortium name="EnsemblMetazoa"/>
        </authorList>
    </citation>
    <scope>IDENTIFICATION</scope>
    <source>
        <strain evidence="3">IAEA</strain>
    </source>
</reference>
<evidence type="ECO:0000313" key="4">
    <source>
        <dbReference type="Proteomes" id="UP000091820"/>
    </source>
</evidence>
<evidence type="ECO:0000313" key="3">
    <source>
        <dbReference type="EnsemblMetazoa" id="GBRI030461-PA"/>
    </source>
</evidence>
<feature type="compositionally biased region" description="Polar residues" evidence="1">
    <location>
        <begin position="188"/>
        <end position="223"/>
    </location>
</feature>
<feature type="domain" description="Arrestin C-terminal-like" evidence="2">
    <location>
        <begin position="40"/>
        <end position="136"/>
    </location>
</feature>
<feature type="region of interest" description="Disordered" evidence="1">
    <location>
        <begin position="157"/>
        <end position="237"/>
    </location>
</feature>
<dbReference type="Gene3D" id="2.60.40.640">
    <property type="match status" value="1"/>
</dbReference>
<feature type="compositionally biased region" description="Low complexity" evidence="1">
    <location>
        <begin position="176"/>
        <end position="187"/>
    </location>
</feature>
<dbReference type="InterPro" id="IPR014756">
    <property type="entry name" value="Ig_E-set"/>
</dbReference>
<dbReference type="VEuPathDB" id="VectorBase:GBRI030461"/>
<dbReference type="Pfam" id="PF02752">
    <property type="entry name" value="Arrestin_C"/>
    <property type="match status" value="1"/>
</dbReference>
<accession>A0A1A9WSK2</accession>
<dbReference type="Proteomes" id="UP000091820">
    <property type="component" value="Unassembled WGS sequence"/>
</dbReference>